<proteinExistence type="predicted"/>
<name>E9E4S5_METAQ</name>
<keyword evidence="1" id="KW-0418">Kinase</keyword>
<dbReference type="EMBL" id="GL698503">
    <property type="protein sequence ID" value="EFY89098.1"/>
    <property type="molecule type" value="Genomic_DNA"/>
</dbReference>
<sequence length="311" mass="34967">MASIPRRLPWPRRAWKSLTFSNLNFTPIPLHEKLEEELFADYIASRYYPARFGEMLKNRYQIVGKLGFGASSTVWLARDLPPWVTSCIADSRYTSVSLHHHRRILPAVPLESYWTLSMFVDQTAVTGAWCTHRSGKALWLSCAVTGGKATGTSTGLCPPSRLSCFGFSAYNIKADNIMFGIEGDSVFTAFEEQELADPSPRKIVDGRAICLSRELQMPKNPGAPVLCDFVQDTARPTGECRAETTRPNSTPIEMIETSLEGENREKFLAMIRKMLQWEPARRASAKELAEDEWIMKHNVARASSPSHLSHQ</sequence>
<evidence type="ECO:0000313" key="2">
    <source>
        <dbReference type="Proteomes" id="UP000002499"/>
    </source>
</evidence>
<dbReference type="OrthoDB" id="5979581at2759"/>
<dbReference type="eggNOG" id="KOG1290">
    <property type="taxonomic scope" value="Eukaryota"/>
</dbReference>
<keyword evidence="2" id="KW-1185">Reference proteome</keyword>
<dbReference type="InParanoid" id="E9E4S5"/>
<dbReference type="Gene3D" id="1.10.510.10">
    <property type="entry name" value="Transferase(Phosphotransferase) domain 1"/>
    <property type="match status" value="1"/>
</dbReference>
<dbReference type="Proteomes" id="UP000002499">
    <property type="component" value="Unassembled WGS sequence"/>
</dbReference>
<dbReference type="Gene3D" id="3.30.200.20">
    <property type="entry name" value="Phosphorylase Kinase, domain 1"/>
    <property type="match status" value="1"/>
</dbReference>
<keyword evidence="1" id="KW-0808">Transferase</keyword>
<dbReference type="OMA" id="YEIDIWN"/>
<dbReference type="AlphaFoldDB" id="E9E4S5"/>
<reference evidence="1 2" key="1">
    <citation type="journal article" date="2011" name="PLoS Genet.">
        <title>Genome sequencing and comparative transcriptomics of the model entomopathogenic fungi Metarhizium anisopliae and M. acridum.</title>
        <authorList>
            <person name="Gao Q."/>
            <person name="Jin K."/>
            <person name="Ying S.H."/>
            <person name="Zhang Y."/>
            <person name="Xiao G."/>
            <person name="Shang Y."/>
            <person name="Duan Z."/>
            <person name="Hu X."/>
            <person name="Xie X.Q."/>
            <person name="Zhou G."/>
            <person name="Peng G."/>
            <person name="Luo Z."/>
            <person name="Huang W."/>
            <person name="Wang B."/>
            <person name="Fang W."/>
            <person name="Wang S."/>
            <person name="Zhong Y."/>
            <person name="Ma L.J."/>
            <person name="St Leger R.J."/>
            <person name="Zhao G.P."/>
            <person name="Pei Y."/>
            <person name="Feng M.G."/>
            <person name="Xia Y."/>
            <person name="Wang C."/>
        </authorList>
    </citation>
    <scope>NUCLEOTIDE SEQUENCE [LARGE SCALE GENOMIC DNA]</scope>
    <source>
        <strain evidence="1 2">CQMa 102</strain>
    </source>
</reference>
<dbReference type="GO" id="GO:0016301">
    <property type="term" value="F:kinase activity"/>
    <property type="evidence" value="ECO:0007669"/>
    <property type="project" value="UniProtKB-KW"/>
</dbReference>
<evidence type="ECO:0000313" key="1">
    <source>
        <dbReference type="EMBL" id="EFY89098.1"/>
    </source>
</evidence>
<protein>
    <submittedName>
        <fullName evidence="1">Protein kinase domain containing protein</fullName>
    </submittedName>
</protein>
<gene>
    <name evidence="1" type="ORF">MAC_04873</name>
</gene>
<accession>E9E4S5</accession>
<dbReference type="HOGENOM" id="CLU_894518_0_0_1"/>
<organism evidence="2">
    <name type="scientific">Metarhizium acridum (strain CQMa 102)</name>
    <dbReference type="NCBI Taxonomy" id="655827"/>
    <lineage>
        <taxon>Eukaryota</taxon>
        <taxon>Fungi</taxon>
        <taxon>Dikarya</taxon>
        <taxon>Ascomycota</taxon>
        <taxon>Pezizomycotina</taxon>
        <taxon>Sordariomycetes</taxon>
        <taxon>Hypocreomycetidae</taxon>
        <taxon>Hypocreales</taxon>
        <taxon>Clavicipitaceae</taxon>
        <taxon>Metarhizium</taxon>
    </lineage>
</organism>